<gene>
    <name evidence="6" type="ORF">BJ968_004332</name>
</gene>
<evidence type="ECO:0000256" key="2">
    <source>
        <dbReference type="ARBA" id="ARBA00023125"/>
    </source>
</evidence>
<proteinExistence type="predicted"/>
<organism evidence="6 7">
    <name type="scientific">Kineococcus aurantiacus</name>
    <dbReference type="NCBI Taxonomy" id="37633"/>
    <lineage>
        <taxon>Bacteria</taxon>
        <taxon>Bacillati</taxon>
        <taxon>Actinomycetota</taxon>
        <taxon>Actinomycetes</taxon>
        <taxon>Kineosporiales</taxon>
        <taxon>Kineosporiaceae</taxon>
        <taxon>Kineococcus</taxon>
    </lineage>
</organism>
<dbReference type="SUPFAM" id="SSF48008">
    <property type="entry name" value="GntR ligand-binding domain-like"/>
    <property type="match status" value="1"/>
</dbReference>
<dbReference type="AlphaFoldDB" id="A0A7Y9DQ77"/>
<dbReference type="PANTHER" id="PTHR43537">
    <property type="entry name" value="TRANSCRIPTIONAL REGULATOR, GNTR FAMILY"/>
    <property type="match status" value="1"/>
</dbReference>
<dbReference type="SMART" id="SM00895">
    <property type="entry name" value="FCD"/>
    <property type="match status" value="1"/>
</dbReference>
<dbReference type="InterPro" id="IPR000524">
    <property type="entry name" value="Tscrpt_reg_HTH_GntR"/>
</dbReference>
<feature type="region of interest" description="Disordered" evidence="4">
    <location>
        <begin position="223"/>
        <end position="242"/>
    </location>
</feature>
<name>A0A7Y9DQ77_9ACTN</name>
<evidence type="ECO:0000259" key="5">
    <source>
        <dbReference type="PROSITE" id="PS50949"/>
    </source>
</evidence>
<evidence type="ECO:0000256" key="1">
    <source>
        <dbReference type="ARBA" id="ARBA00023015"/>
    </source>
</evidence>
<accession>A0A7Y9DQ77</accession>
<dbReference type="InterPro" id="IPR036388">
    <property type="entry name" value="WH-like_DNA-bd_sf"/>
</dbReference>
<dbReference type="InterPro" id="IPR011711">
    <property type="entry name" value="GntR_C"/>
</dbReference>
<comment type="caution">
    <text evidence="6">The sequence shown here is derived from an EMBL/GenBank/DDBJ whole genome shotgun (WGS) entry which is preliminary data.</text>
</comment>
<dbReference type="InterPro" id="IPR036390">
    <property type="entry name" value="WH_DNA-bd_sf"/>
</dbReference>
<keyword evidence="7" id="KW-1185">Reference proteome</keyword>
<dbReference type="PANTHER" id="PTHR43537:SF5">
    <property type="entry name" value="UXU OPERON TRANSCRIPTIONAL REGULATOR"/>
    <property type="match status" value="1"/>
</dbReference>
<keyword evidence="1" id="KW-0805">Transcription regulation</keyword>
<evidence type="ECO:0000256" key="4">
    <source>
        <dbReference type="SAM" id="MobiDB-lite"/>
    </source>
</evidence>
<dbReference type="InterPro" id="IPR008920">
    <property type="entry name" value="TF_FadR/GntR_C"/>
</dbReference>
<dbReference type="PROSITE" id="PS50949">
    <property type="entry name" value="HTH_GNTR"/>
    <property type="match status" value="1"/>
</dbReference>
<keyword evidence="3" id="KW-0804">Transcription</keyword>
<feature type="domain" description="HTH gntR-type" evidence="5">
    <location>
        <begin position="13"/>
        <end position="80"/>
    </location>
</feature>
<evidence type="ECO:0000256" key="3">
    <source>
        <dbReference type="ARBA" id="ARBA00023163"/>
    </source>
</evidence>
<dbReference type="Gene3D" id="1.10.10.10">
    <property type="entry name" value="Winged helix-like DNA-binding domain superfamily/Winged helix DNA-binding domain"/>
    <property type="match status" value="1"/>
</dbReference>
<dbReference type="GO" id="GO:0003677">
    <property type="term" value="F:DNA binding"/>
    <property type="evidence" value="ECO:0007669"/>
    <property type="project" value="UniProtKB-KW"/>
</dbReference>
<dbReference type="Pfam" id="PF07729">
    <property type="entry name" value="FCD"/>
    <property type="match status" value="1"/>
</dbReference>
<dbReference type="Gene3D" id="1.20.120.530">
    <property type="entry name" value="GntR ligand-binding domain-like"/>
    <property type="match status" value="1"/>
</dbReference>
<keyword evidence="2 6" id="KW-0238">DNA-binding</keyword>
<dbReference type="Pfam" id="PF00392">
    <property type="entry name" value="GntR"/>
    <property type="match status" value="1"/>
</dbReference>
<dbReference type="SMART" id="SM00345">
    <property type="entry name" value="HTH_GNTR"/>
    <property type="match status" value="1"/>
</dbReference>
<dbReference type="GO" id="GO:0003700">
    <property type="term" value="F:DNA-binding transcription factor activity"/>
    <property type="evidence" value="ECO:0007669"/>
    <property type="project" value="InterPro"/>
</dbReference>
<protein>
    <submittedName>
        <fullName evidence="6">DNA-binding GntR family transcriptional regulator</fullName>
    </submittedName>
</protein>
<dbReference type="EMBL" id="JACCBB010000001">
    <property type="protein sequence ID" value="NYD24792.1"/>
    <property type="molecule type" value="Genomic_DNA"/>
</dbReference>
<dbReference type="CDD" id="cd07377">
    <property type="entry name" value="WHTH_GntR"/>
    <property type="match status" value="1"/>
</dbReference>
<reference evidence="6 7" key="1">
    <citation type="submission" date="2020-07" db="EMBL/GenBank/DDBJ databases">
        <title>Sequencing the genomes of 1000 actinobacteria strains.</title>
        <authorList>
            <person name="Klenk H.-P."/>
        </authorList>
    </citation>
    <scope>NUCLEOTIDE SEQUENCE [LARGE SCALE GENOMIC DNA]</scope>
    <source>
        <strain evidence="6 7">DSM 7487</strain>
    </source>
</reference>
<dbReference type="SUPFAM" id="SSF46785">
    <property type="entry name" value="Winged helix' DNA-binding domain"/>
    <property type="match status" value="1"/>
</dbReference>
<evidence type="ECO:0000313" key="7">
    <source>
        <dbReference type="Proteomes" id="UP000521922"/>
    </source>
</evidence>
<evidence type="ECO:0000313" key="6">
    <source>
        <dbReference type="EMBL" id="NYD24792.1"/>
    </source>
</evidence>
<dbReference type="Proteomes" id="UP000521922">
    <property type="component" value="Unassembled WGS sequence"/>
</dbReference>
<sequence length="242" mass="26016">MTLPTSPAATGPVSLSRQIHTRMRELIIRGTYPQGHKLVELRIAEELGVSRVPLREAVPMLEMEGFVVTAARRGAVVTTWTEQLVNDLFDLREVLEVGAAGLAARAVARGASAAALEQALQRAQAVVEGGDAYRIAEASTRFHETVVALTGNALMQASMRSVSGRVQWLFHLTSELDVHDAFHDHVELTAAITRGDVRMAEALAFAHIERDRGPSLAVLQHQGHGAVPGEADGNPLAESLGR</sequence>
<dbReference type="RefSeq" id="WP_179755425.1">
    <property type="nucleotide sequence ID" value="NZ_BAAAGN010000015.1"/>
</dbReference>